<name>A0A5B9QPD1_9BACT</name>
<gene>
    <name evidence="1" type="ORF">Pr1d_32800</name>
</gene>
<keyword evidence="2" id="KW-1185">Reference proteome</keyword>
<protein>
    <submittedName>
        <fullName evidence="1">Uncharacterized protein</fullName>
    </submittedName>
</protein>
<dbReference type="EMBL" id="CP042913">
    <property type="protein sequence ID" value="QEG35971.1"/>
    <property type="molecule type" value="Genomic_DNA"/>
</dbReference>
<dbReference type="Proteomes" id="UP000323917">
    <property type="component" value="Chromosome"/>
</dbReference>
<reference evidence="1 2" key="1">
    <citation type="submission" date="2019-08" db="EMBL/GenBank/DDBJ databases">
        <title>Deep-cultivation of Planctomycetes and their phenomic and genomic characterization uncovers novel biology.</title>
        <authorList>
            <person name="Wiegand S."/>
            <person name="Jogler M."/>
            <person name="Boedeker C."/>
            <person name="Pinto D."/>
            <person name="Vollmers J."/>
            <person name="Rivas-Marin E."/>
            <person name="Kohn T."/>
            <person name="Peeters S.H."/>
            <person name="Heuer A."/>
            <person name="Rast P."/>
            <person name="Oberbeckmann S."/>
            <person name="Bunk B."/>
            <person name="Jeske O."/>
            <person name="Meyerdierks A."/>
            <person name="Storesund J.E."/>
            <person name="Kallscheuer N."/>
            <person name="Luecker S."/>
            <person name="Lage O.M."/>
            <person name="Pohl T."/>
            <person name="Merkel B.J."/>
            <person name="Hornburger P."/>
            <person name="Mueller R.-W."/>
            <person name="Bruemmer F."/>
            <person name="Labrenz M."/>
            <person name="Spormann A.M."/>
            <person name="Op den Camp H."/>
            <person name="Overmann J."/>
            <person name="Amann R."/>
            <person name="Jetten M.S.M."/>
            <person name="Mascher T."/>
            <person name="Medema M.H."/>
            <person name="Devos D.P."/>
            <person name="Kaster A.-K."/>
            <person name="Ovreas L."/>
            <person name="Rohde M."/>
            <person name="Galperin M.Y."/>
            <person name="Jogler C."/>
        </authorList>
    </citation>
    <scope>NUCLEOTIDE SEQUENCE [LARGE SCALE GENOMIC DNA]</scope>
    <source>
        <strain evidence="1 2">Pr1d</strain>
    </source>
</reference>
<accession>A0A5B9QPD1</accession>
<sequence>MWCIDESFITLKFSPAQAIHDPTLARCRCDGATAEVSVTSISFCESKVAEVGPTHRSTQVSHALLYQRLVIVLLSTLPRSAWLRMILWLVIFEGLC</sequence>
<dbReference type="KEGG" id="bgok:Pr1d_32800"/>
<organism evidence="1 2">
    <name type="scientific">Bythopirellula goksoeyrii</name>
    <dbReference type="NCBI Taxonomy" id="1400387"/>
    <lineage>
        <taxon>Bacteria</taxon>
        <taxon>Pseudomonadati</taxon>
        <taxon>Planctomycetota</taxon>
        <taxon>Planctomycetia</taxon>
        <taxon>Pirellulales</taxon>
        <taxon>Lacipirellulaceae</taxon>
        <taxon>Bythopirellula</taxon>
    </lineage>
</organism>
<proteinExistence type="predicted"/>
<evidence type="ECO:0000313" key="2">
    <source>
        <dbReference type="Proteomes" id="UP000323917"/>
    </source>
</evidence>
<evidence type="ECO:0000313" key="1">
    <source>
        <dbReference type="EMBL" id="QEG35971.1"/>
    </source>
</evidence>
<dbReference type="AlphaFoldDB" id="A0A5B9QPD1"/>